<evidence type="ECO:0000313" key="8">
    <source>
        <dbReference type="EMBL" id="AWB32916.1"/>
    </source>
</evidence>
<dbReference type="KEGG" id="boz:DBV39_03390"/>
<evidence type="ECO:0000313" key="9">
    <source>
        <dbReference type="Proteomes" id="UP000244571"/>
    </source>
</evidence>
<keyword evidence="4" id="KW-0547">Nucleotide-binding</keyword>
<accession>A0A2R4XGG5</accession>
<dbReference type="GO" id="GO:0016887">
    <property type="term" value="F:ATP hydrolysis activity"/>
    <property type="evidence" value="ECO:0007669"/>
    <property type="project" value="InterPro"/>
</dbReference>
<protein>
    <submittedName>
        <fullName evidence="8">ABC transporter ATP-binding protein</fullName>
    </submittedName>
</protein>
<evidence type="ECO:0000256" key="6">
    <source>
        <dbReference type="ARBA" id="ARBA00022970"/>
    </source>
</evidence>
<evidence type="ECO:0000259" key="7">
    <source>
        <dbReference type="PROSITE" id="PS50893"/>
    </source>
</evidence>
<dbReference type="InterPro" id="IPR052156">
    <property type="entry name" value="BCAA_Transport_ATP-bd_LivF"/>
</dbReference>
<reference evidence="8 9" key="1">
    <citation type="submission" date="2018-04" db="EMBL/GenBank/DDBJ databases">
        <title>Bordetella sp. HZ20 isolated from seawater.</title>
        <authorList>
            <person name="Sun C."/>
        </authorList>
    </citation>
    <scope>NUCLEOTIDE SEQUENCE [LARGE SCALE GENOMIC DNA]</scope>
    <source>
        <strain evidence="8 9">HZ20</strain>
    </source>
</reference>
<name>A0A2R4XGG5_9BURK</name>
<dbReference type="InterPro" id="IPR003439">
    <property type="entry name" value="ABC_transporter-like_ATP-bd"/>
</dbReference>
<proteinExistence type="inferred from homology"/>
<evidence type="ECO:0000256" key="5">
    <source>
        <dbReference type="ARBA" id="ARBA00022840"/>
    </source>
</evidence>
<keyword evidence="5 8" id="KW-0067">ATP-binding</keyword>
<dbReference type="InterPro" id="IPR003593">
    <property type="entry name" value="AAA+_ATPase"/>
</dbReference>
<evidence type="ECO:0000256" key="2">
    <source>
        <dbReference type="ARBA" id="ARBA00022448"/>
    </source>
</evidence>
<evidence type="ECO:0000256" key="4">
    <source>
        <dbReference type="ARBA" id="ARBA00022741"/>
    </source>
</evidence>
<dbReference type="GO" id="GO:0015807">
    <property type="term" value="P:L-amino acid transport"/>
    <property type="evidence" value="ECO:0007669"/>
    <property type="project" value="TreeGrafter"/>
</dbReference>
<dbReference type="PANTHER" id="PTHR43820">
    <property type="entry name" value="HIGH-AFFINITY BRANCHED-CHAIN AMINO ACID TRANSPORT ATP-BINDING PROTEIN LIVF"/>
    <property type="match status" value="1"/>
</dbReference>
<dbReference type="Pfam" id="PF00005">
    <property type="entry name" value="ABC_tran"/>
    <property type="match status" value="1"/>
</dbReference>
<keyword evidence="9" id="KW-1185">Reference proteome</keyword>
<dbReference type="RefSeq" id="WP_108620356.1">
    <property type="nucleotide sequence ID" value="NZ_CP028901.1"/>
</dbReference>
<dbReference type="PROSITE" id="PS00211">
    <property type="entry name" value="ABC_TRANSPORTER_1"/>
    <property type="match status" value="1"/>
</dbReference>
<dbReference type="InterPro" id="IPR017871">
    <property type="entry name" value="ABC_transporter-like_CS"/>
</dbReference>
<dbReference type="GO" id="GO:0015658">
    <property type="term" value="F:branched-chain amino acid transmembrane transporter activity"/>
    <property type="evidence" value="ECO:0007669"/>
    <property type="project" value="TreeGrafter"/>
</dbReference>
<dbReference type="GO" id="GO:0005524">
    <property type="term" value="F:ATP binding"/>
    <property type="evidence" value="ECO:0007669"/>
    <property type="project" value="UniProtKB-KW"/>
</dbReference>
<dbReference type="Proteomes" id="UP000244571">
    <property type="component" value="Chromosome"/>
</dbReference>
<evidence type="ECO:0000256" key="3">
    <source>
        <dbReference type="ARBA" id="ARBA00022475"/>
    </source>
</evidence>
<keyword evidence="6" id="KW-0029">Amino-acid transport</keyword>
<dbReference type="EMBL" id="CP028901">
    <property type="protein sequence ID" value="AWB32916.1"/>
    <property type="molecule type" value="Genomic_DNA"/>
</dbReference>
<dbReference type="OrthoDB" id="8665447at2"/>
<dbReference type="InterPro" id="IPR027417">
    <property type="entry name" value="P-loop_NTPase"/>
</dbReference>
<gene>
    <name evidence="8" type="ORF">DBV39_03390</name>
</gene>
<dbReference type="CDD" id="cd03224">
    <property type="entry name" value="ABC_TM1139_LivF_branched"/>
    <property type="match status" value="1"/>
</dbReference>
<dbReference type="Gene3D" id="3.40.50.300">
    <property type="entry name" value="P-loop containing nucleotide triphosphate hydrolases"/>
    <property type="match status" value="1"/>
</dbReference>
<evidence type="ECO:0000256" key="1">
    <source>
        <dbReference type="ARBA" id="ARBA00005417"/>
    </source>
</evidence>
<feature type="domain" description="ABC transporter" evidence="7">
    <location>
        <begin position="9"/>
        <end position="241"/>
    </location>
</feature>
<dbReference type="PANTHER" id="PTHR43820:SF4">
    <property type="entry name" value="HIGH-AFFINITY BRANCHED-CHAIN AMINO ACID TRANSPORT ATP-BINDING PROTEIN LIVF"/>
    <property type="match status" value="1"/>
</dbReference>
<keyword evidence="2" id="KW-0813">Transport</keyword>
<dbReference type="SUPFAM" id="SSF52540">
    <property type="entry name" value="P-loop containing nucleoside triphosphate hydrolases"/>
    <property type="match status" value="1"/>
</dbReference>
<dbReference type="PROSITE" id="PS50893">
    <property type="entry name" value="ABC_TRANSPORTER_2"/>
    <property type="match status" value="1"/>
</dbReference>
<sequence length="241" mass="25707">MRGLDVFSLELDGLCVSYGKVPVLHDVSLKVTKGQVVTIIGANGAGKSTVMKVVMGLHKATSGSVRLFGKDVLGKSPDQLTPLGMTLVPEGRRLFAPMTVRENLEMGAYRRTSAPEVQADFEKVLEFFPDLKPKLDLTAGSLSGGQQQMVAVARALMTSPKVMLLDEPTIGLAPAVVDVIAGVIRQVSNDGVDVLLVEQNAEMALEISDYGYVLEQGRIVLEAPASELASNPEVQKAYLGI</sequence>
<dbReference type="AlphaFoldDB" id="A0A2R4XGG5"/>
<keyword evidence="3" id="KW-0472">Membrane</keyword>
<keyword evidence="3" id="KW-1003">Cell membrane</keyword>
<organism evidence="8 9">
    <name type="scientific">Orrella marina</name>
    <dbReference type="NCBI Taxonomy" id="2163011"/>
    <lineage>
        <taxon>Bacteria</taxon>
        <taxon>Pseudomonadati</taxon>
        <taxon>Pseudomonadota</taxon>
        <taxon>Betaproteobacteria</taxon>
        <taxon>Burkholderiales</taxon>
        <taxon>Alcaligenaceae</taxon>
        <taxon>Orrella</taxon>
    </lineage>
</organism>
<comment type="similarity">
    <text evidence="1">Belongs to the ABC transporter superfamily.</text>
</comment>
<dbReference type="SMART" id="SM00382">
    <property type="entry name" value="AAA"/>
    <property type="match status" value="1"/>
</dbReference>